<dbReference type="STRING" id="1387277.SAMN06295998_101425"/>
<dbReference type="AlphaFoldDB" id="A0A1W1ZBK0"/>
<evidence type="ECO:0008006" key="3">
    <source>
        <dbReference type="Google" id="ProtNLM"/>
    </source>
</evidence>
<evidence type="ECO:0000313" key="2">
    <source>
        <dbReference type="Proteomes" id="UP000192330"/>
    </source>
</evidence>
<keyword evidence="2" id="KW-1185">Reference proteome</keyword>
<dbReference type="Proteomes" id="UP000192330">
    <property type="component" value="Unassembled WGS sequence"/>
</dbReference>
<evidence type="ECO:0000313" key="1">
    <source>
        <dbReference type="EMBL" id="SMC45757.1"/>
    </source>
</evidence>
<dbReference type="EMBL" id="FWYD01000001">
    <property type="protein sequence ID" value="SMC45757.1"/>
    <property type="molecule type" value="Genomic_DNA"/>
</dbReference>
<dbReference type="RefSeq" id="WP_179141408.1">
    <property type="nucleotide sequence ID" value="NZ_FWYD01000001.1"/>
</dbReference>
<protein>
    <recommendedName>
        <fullName evidence="3">Glyceraldehyde-3-phosphate dehydrogenase</fullName>
    </recommendedName>
</protein>
<name>A0A1W1ZBK0_9RHOB</name>
<sequence length="47" mass="5190">MTNTLSIILGILLLACIGVDVVLNDGIGLVFLARKFATLIDWLAFWR</sequence>
<reference evidence="1 2" key="1">
    <citation type="submission" date="2017-04" db="EMBL/GenBank/DDBJ databases">
        <authorList>
            <person name="Afonso C.L."/>
            <person name="Miller P.J."/>
            <person name="Scott M.A."/>
            <person name="Spackman E."/>
            <person name="Goraichik I."/>
            <person name="Dimitrov K.M."/>
            <person name="Suarez D.L."/>
            <person name="Swayne D.E."/>
        </authorList>
    </citation>
    <scope>NUCLEOTIDE SEQUENCE [LARGE SCALE GENOMIC DNA]</scope>
    <source>
        <strain evidence="1 2">CGMCC 1.12644</strain>
    </source>
</reference>
<accession>A0A1W1ZBK0</accession>
<gene>
    <name evidence="1" type="ORF">SAMN06295998_101425</name>
</gene>
<proteinExistence type="predicted"/>
<organism evidence="1 2">
    <name type="scientific">Primorskyibacter flagellatus</name>
    <dbReference type="NCBI Taxonomy" id="1387277"/>
    <lineage>
        <taxon>Bacteria</taxon>
        <taxon>Pseudomonadati</taxon>
        <taxon>Pseudomonadota</taxon>
        <taxon>Alphaproteobacteria</taxon>
        <taxon>Rhodobacterales</taxon>
        <taxon>Roseobacteraceae</taxon>
        <taxon>Primorskyibacter</taxon>
    </lineage>
</organism>